<organism evidence="4 5">
    <name type="scientific">Paenibacillus typhae</name>
    <dbReference type="NCBI Taxonomy" id="1174501"/>
    <lineage>
        <taxon>Bacteria</taxon>
        <taxon>Bacillati</taxon>
        <taxon>Bacillota</taxon>
        <taxon>Bacilli</taxon>
        <taxon>Bacillales</taxon>
        <taxon>Paenibacillaceae</taxon>
        <taxon>Paenibacillus</taxon>
    </lineage>
</organism>
<reference evidence="5" key="1">
    <citation type="submission" date="2016-10" db="EMBL/GenBank/DDBJ databases">
        <authorList>
            <person name="Varghese N."/>
            <person name="Submissions S."/>
        </authorList>
    </citation>
    <scope>NUCLEOTIDE SEQUENCE [LARGE SCALE GENOMIC DNA]</scope>
    <source>
        <strain evidence="5">CGMCC 1.11012</strain>
    </source>
</reference>
<dbReference type="SMART" id="SM00422">
    <property type="entry name" value="HTH_MERR"/>
    <property type="match status" value="1"/>
</dbReference>
<dbReference type="CDD" id="cd01109">
    <property type="entry name" value="HTH_YyaN"/>
    <property type="match status" value="1"/>
</dbReference>
<dbReference type="Gene3D" id="1.10.1660.10">
    <property type="match status" value="1"/>
</dbReference>
<feature type="compositionally biased region" description="Basic and acidic residues" evidence="2">
    <location>
        <begin position="1"/>
        <end position="21"/>
    </location>
</feature>
<dbReference type="Proteomes" id="UP000199050">
    <property type="component" value="Unassembled WGS sequence"/>
</dbReference>
<dbReference type="GO" id="GO:0003677">
    <property type="term" value="F:DNA binding"/>
    <property type="evidence" value="ECO:0007669"/>
    <property type="project" value="UniProtKB-KW"/>
</dbReference>
<feature type="region of interest" description="Disordered" evidence="2">
    <location>
        <begin position="1"/>
        <end position="31"/>
    </location>
</feature>
<name>A0A1G8F578_9BACL</name>
<dbReference type="PANTHER" id="PTHR30204:SF98">
    <property type="entry name" value="HTH-TYPE TRANSCRIPTIONAL REGULATOR ADHR"/>
    <property type="match status" value="1"/>
</dbReference>
<evidence type="ECO:0000259" key="3">
    <source>
        <dbReference type="PROSITE" id="PS50937"/>
    </source>
</evidence>
<sequence length="168" mass="18965">MIEATEARKEQTEEERAKEEQAGGVEQGAQEGYPIKKAAELTGLAEDTIRYYEKIGLLPRAKRKGNTHRIYSRPDVERIKLIVCLKKTGMPLDEMRPYLSLTPDSALSGYPELYDKIQTHKQNILDQIASLQQIVDFIDNKITGSGIGTRNEDCTLTGDVKRMPARKK</sequence>
<dbReference type="InterPro" id="IPR009061">
    <property type="entry name" value="DNA-bd_dom_put_sf"/>
</dbReference>
<proteinExistence type="predicted"/>
<evidence type="ECO:0000313" key="4">
    <source>
        <dbReference type="EMBL" id="SDH77257.1"/>
    </source>
</evidence>
<feature type="compositionally biased region" description="Low complexity" evidence="2">
    <location>
        <begin position="22"/>
        <end position="31"/>
    </location>
</feature>
<dbReference type="InterPro" id="IPR047057">
    <property type="entry name" value="MerR_fam"/>
</dbReference>
<dbReference type="RefSeq" id="WP_244157565.1">
    <property type="nucleotide sequence ID" value="NZ_CBCSKY010000010.1"/>
</dbReference>
<gene>
    <name evidence="4" type="ORF">SAMN05216192_101135</name>
</gene>
<dbReference type="PANTHER" id="PTHR30204">
    <property type="entry name" value="REDOX-CYCLING DRUG-SENSING TRANSCRIPTIONAL ACTIVATOR SOXR"/>
    <property type="match status" value="1"/>
</dbReference>
<dbReference type="STRING" id="1174501.SAMN05216192_101135"/>
<dbReference type="AlphaFoldDB" id="A0A1G8F578"/>
<evidence type="ECO:0000313" key="5">
    <source>
        <dbReference type="Proteomes" id="UP000199050"/>
    </source>
</evidence>
<evidence type="ECO:0000256" key="2">
    <source>
        <dbReference type="SAM" id="MobiDB-lite"/>
    </source>
</evidence>
<dbReference type="InterPro" id="IPR000551">
    <property type="entry name" value="MerR-type_HTH_dom"/>
</dbReference>
<dbReference type="PROSITE" id="PS50937">
    <property type="entry name" value="HTH_MERR_2"/>
    <property type="match status" value="1"/>
</dbReference>
<dbReference type="EMBL" id="FNDX01000001">
    <property type="protein sequence ID" value="SDH77257.1"/>
    <property type="molecule type" value="Genomic_DNA"/>
</dbReference>
<dbReference type="GO" id="GO:0003700">
    <property type="term" value="F:DNA-binding transcription factor activity"/>
    <property type="evidence" value="ECO:0007669"/>
    <property type="project" value="InterPro"/>
</dbReference>
<keyword evidence="5" id="KW-1185">Reference proteome</keyword>
<feature type="domain" description="HTH merR-type" evidence="3">
    <location>
        <begin position="32"/>
        <end position="101"/>
    </location>
</feature>
<evidence type="ECO:0000256" key="1">
    <source>
        <dbReference type="ARBA" id="ARBA00023125"/>
    </source>
</evidence>
<dbReference type="SUPFAM" id="SSF46955">
    <property type="entry name" value="Putative DNA-binding domain"/>
    <property type="match status" value="1"/>
</dbReference>
<keyword evidence="1 4" id="KW-0238">DNA-binding</keyword>
<accession>A0A1G8F578</accession>
<protein>
    <submittedName>
        <fullName evidence="4">DNA-binding transcriptional regulator, MerR family</fullName>
    </submittedName>
</protein>
<dbReference type="Pfam" id="PF13411">
    <property type="entry name" value="MerR_1"/>
    <property type="match status" value="1"/>
</dbReference>